<sequence>MTNEEVLQKANEIVNQYGLMAEFLSDAESVGVGGDCRTYTKIIVLFRPPIDHKTLASLSTKISNVTGINRVTFELARK</sequence>
<organism evidence="1 2">
    <name type="scientific">Candidatus Staskawiczbacteria bacterium RIFCSPLOWO2_01_FULL_38_12b</name>
    <dbReference type="NCBI Taxonomy" id="1802214"/>
    <lineage>
        <taxon>Bacteria</taxon>
        <taxon>Candidatus Staskawicziibacteriota</taxon>
    </lineage>
</organism>
<comment type="caution">
    <text evidence="1">The sequence shown here is derived from an EMBL/GenBank/DDBJ whole genome shotgun (WGS) entry which is preliminary data.</text>
</comment>
<reference evidence="1 2" key="1">
    <citation type="journal article" date="2016" name="Nat. Commun.">
        <title>Thousands of microbial genomes shed light on interconnected biogeochemical processes in an aquifer system.</title>
        <authorList>
            <person name="Anantharaman K."/>
            <person name="Brown C.T."/>
            <person name="Hug L.A."/>
            <person name="Sharon I."/>
            <person name="Castelle C.J."/>
            <person name="Probst A.J."/>
            <person name="Thomas B.C."/>
            <person name="Singh A."/>
            <person name="Wilkins M.J."/>
            <person name="Karaoz U."/>
            <person name="Brodie E.L."/>
            <person name="Williams K.H."/>
            <person name="Hubbard S.S."/>
            <person name="Banfield J.F."/>
        </authorList>
    </citation>
    <scope>NUCLEOTIDE SEQUENCE [LARGE SCALE GENOMIC DNA]</scope>
</reference>
<gene>
    <name evidence="1" type="ORF">A2908_02500</name>
</gene>
<dbReference type="SUPFAM" id="SSF54810">
    <property type="entry name" value="GMP synthetase C-terminal dimerisation domain"/>
    <property type="match status" value="1"/>
</dbReference>
<proteinExistence type="predicted"/>
<dbReference type="Proteomes" id="UP000176774">
    <property type="component" value="Unassembled WGS sequence"/>
</dbReference>
<evidence type="ECO:0008006" key="3">
    <source>
        <dbReference type="Google" id="ProtNLM"/>
    </source>
</evidence>
<dbReference type="STRING" id="1802214.A2908_02500"/>
<name>A0A1G2IB11_9BACT</name>
<accession>A0A1G2IB11</accession>
<dbReference type="Gene3D" id="3.30.300.10">
    <property type="match status" value="1"/>
</dbReference>
<evidence type="ECO:0000313" key="1">
    <source>
        <dbReference type="EMBL" id="OGZ71929.1"/>
    </source>
</evidence>
<dbReference type="EMBL" id="MHPA01000032">
    <property type="protein sequence ID" value="OGZ71929.1"/>
    <property type="molecule type" value="Genomic_DNA"/>
</dbReference>
<evidence type="ECO:0000313" key="2">
    <source>
        <dbReference type="Proteomes" id="UP000176774"/>
    </source>
</evidence>
<dbReference type="AlphaFoldDB" id="A0A1G2IB11"/>
<protein>
    <recommendedName>
        <fullName evidence="3">Transcription regulator AsnC/Lrp ligand binding domain-containing protein</fullName>
    </recommendedName>
</protein>